<proteinExistence type="predicted"/>
<reference evidence="1 2" key="1">
    <citation type="submission" date="2023-11" db="EMBL/GenBank/DDBJ databases">
        <title>Paucibacter sp. nov., isolated from fresh soil in Korea.</title>
        <authorList>
            <person name="Le N.T.T."/>
        </authorList>
    </citation>
    <scope>NUCLEOTIDE SEQUENCE [LARGE SCALE GENOMIC DNA]</scope>
    <source>
        <strain evidence="1 2">R3-3</strain>
    </source>
</reference>
<dbReference type="EMBL" id="JAXCLA010000009">
    <property type="protein sequence ID" value="MDY0747940.1"/>
    <property type="molecule type" value="Genomic_DNA"/>
</dbReference>
<dbReference type="Proteomes" id="UP001285263">
    <property type="component" value="Unassembled WGS sequence"/>
</dbReference>
<name>A0ABU5DNP3_9BURK</name>
<protein>
    <recommendedName>
        <fullName evidence="3">AlpA family phage regulatory protein</fullName>
    </recommendedName>
</protein>
<keyword evidence="2" id="KW-1185">Reference proteome</keyword>
<sequence>MSNRRIVESGGRSRGDARARLKELGVEALVIGVPAIAKLIGSAPSTLYGHIKRKTFFLPVRELHGSPVVMVEDLLDWMCCSQRSTRSEDREVDPAADFADEMSARRRGEIVERAKRAASARKDDGPA</sequence>
<accession>A0ABU5DNP3</accession>
<organism evidence="1 2">
    <name type="scientific">Roseateles agri</name>
    <dbReference type="NCBI Taxonomy" id="3098619"/>
    <lineage>
        <taxon>Bacteria</taxon>
        <taxon>Pseudomonadati</taxon>
        <taxon>Pseudomonadota</taxon>
        <taxon>Betaproteobacteria</taxon>
        <taxon>Burkholderiales</taxon>
        <taxon>Sphaerotilaceae</taxon>
        <taxon>Roseateles</taxon>
    </lineage>
</organism>
<dbReference type="RefSeq" id="WP_320425909.1">
    <property type="nucleotide sequence ID" value="NZ_JAXCLA010000009.1"/>
</dbReference>
<comment type="caution">
    <text evidence="1">The sequence shown here is derived from an EMBL/GenBank/DDBJ whole genome shotgun (WGS) entry which is preliminary data.</text>
</comment>
<evidence type="ECO:0008006" key="3">
    <source>
        <dbReference type="Google" id="ProtNLM"/>
    </source>
</evidence>
<evidence type="ECO:0000313" key="1">
    <source>
        <dbReference type="EMBL" id="MDY0747940.1"/>
    </source>
</evidence>
<gene>
    <name evidence="1" type="ORF">SNE35_25790</name>
</gene>
<evidence type="ECO:0000313" key="2">
    <source>
        <dbReference type="Proteomes" id="UP001285263"/>
    </source>
</evidence>